<dbReference type="Proteomes" id="UP000612282">
    <property type="component" value="Unassembled WGS sequence"/>
</dbReference>
<proteinExistence type="predicted"/>
<name>A0ABQ3XL49_9ACTN</name>
<dbReference type="InterPro" id="IPR053847">
    <property type="entry name" value="DUF6928"/>
</dbReference>
<accession>A0ABQ3XL49</accession>
<organism evidence="1 2">
    <name type="scientific">Actinoplanes couchii</name>
    <dbReference type="NCBI Taxonomy" id="403638"/>
    <lineage>
        <taxon>Bacteria</taxon>
        <taxon>Bacillati</taxon>
        <taxon>Actinomycetota</taxon>
        <taxon>Actinomycetes</taxon>
        <taxon>Micromonosporales</taxon>
        <taxon>Micromonosporaceae</taxon>
        <taxon>Actinoplanes</taxon>
    </lineage>
</organism>
<evidence type="ECO:0000313" key="1">
    <source>
        <dbReference type="EMBL" id="GID59224.1"/>
    </source>
</evidence>
<gene>
    <name evidence="1" type="ORF">Aco03nite_076280</name>
</gene>
<keyword evidence="2" id="KW-1185">Reference proteome</keyword>
<sequence length="209" mass="22947">MGAKAALLAFSDGDLRAVLRDAVPSDVAAAEAVVREIFPGAEVTAAGDTTLEETYPPDRVTHVTVLPGATVLCDRQLVLDRPSEIPEHLLRIGAGRRIVMLGMHSVVDWLCFAVWENGRLIRSLGLSPDNGIEENIGDSFDFERPFWAGLHPVEPDPNWEDEDPYPLPFHPLQLGEEALNSLFGFTIEGALTPDSVLAEDVHMHTFRRS</sequence>
<comment type="caution">
    <text evidence="1">The sequence shown here is derived from an EMBL/GenBank/DDBJ whole genome shotgun (WGS) entry which is preliminary data.</text>
</comment>
<dbReference type="Pfam" id="PF21997">
    <property type="entry name" value="DUF6928"/>
    <property type="match status" value="1"/>
</dbReference>
<evidence type="ECO:0000313" key="2">
    <source>
        <dbReference type="Proteomes" id="UP000612282"/>
    </source>
</evidence>
<protein>
    <submittedName>
        <fullName evidence="1">Uncharacterized protein</fullName>
    </submittedName>
</protein>
<dbReference type="EMBL" id="BOMG01000095">
    <property type="protein sequence ID" value="GID59224.1"/>
    <property type="molecule type" value="Genomic_DNA"/>
</dbReference>
<reference evidence="1 2" key="1">
    <citation type="submission" date="2021-01" db="EMBL/GenBank/DDBJ databases">
        <title>Whole genome shotgun sequence of Actinoplanes couchii NBRC 106145.</title>
        <authorList>
            <person name="Komaki H."/>
            <person name="Tamura T."/>
        </authorList>
    </citation>
    <scope>NUCLEOTIDE SEQUENCE [LARGE SCALE GENOMIC DNA]</scope>
    <source>
        <strain evidence="1 2">NBRC 106145</strain>
    </source>
</reference>
<dbReference type="RefSeq" id="WP_203805131.1">
    <property type="nucleotide sequence ID" value="NZ_BAAAQE010000117.1"/>
</dbReference>